<gene>
    <name evidence="1" type="ORF">T03_8977</name>
</gene>
<keyword evidence="2" id="KW-1185">Reference proteome</keyword>
<dbReference type="AlphaFoldDB" id="A0A0V0YS67"/>
<evidence type="ECO:0000313" key="1">
    <source>
        <dbReference type="EMBL" id="KRY03135.1"/>
    </source>
</evidence>
<protein>
    <submittedName>
        <fullName evidence="1">Uncharacterized protein</fullName>
    </submittedName>
</protein>
<sequence length="30" mass="3448">MRTMLTEALYLVIGSVATTFQNFQTDYSVF</sequence>
<name>A0A0V0YS67_TRIBR</name>
<organism evidence="1 2">
    <name type="scientific">Trichinella britovi</name>
    <name type="common">Parasitic roundworm</name>
    <dbReference type="NCBI Taxonomy" id="45882"/>
    <lineage>
        <taxon>Eukaryota</taxon>
        <taxon>Metazoa</taxon>
        <taxon>Ecdysozoa</taxon>
        <taxon>Nematoda</taxon>
        <taxon>Enoplea</taxon>
        <taxon>Dorylaimia</taxon>
        <taxon>Trichinellida</taxon>
        <taxon>Trichinellidae</taxon>
        <taxon>Trichinella</taxon>
    </lineage>
</organism>
<dbReference type="Proteomes" id="UP000054653">
    <property type="component" value="Unassembled WGS sequence"/>
</dbReference>
<dbReference type="EMBL" id="JYDI01006793">
    <property type="protein sequence ID" value="KRY03135.1"/>
    <property type="molecule type" value="Genomic_DNA"/>
</dbReference>
<reference evidence="1 2" key="1">
    <citation type="submission" date="2015-01" db="EMBL/GenBank/DDBJ databases">
        <title>Evolution of Trichinella species and genotypes.</title>
        <authorList>
            <person name="Korhonen P.K."/>
            <person name="Edoardo P."/>
            <person name="Giuseppe L.R."/>
            <person name="Gasser R.B."/>
        </authorList>
    </citation>
    <scope>NUCLEOTIDE SEQUENCE [LARGE SCALE GENOMIC DNA]</scope>
    <source>
        <strain evidence="1">ISS120</strain>
    </source>
</reference>
<evidence type="ECO:0000313" key="2">
    <source>
        <dbReference type="Proteomes" id="UP000054653"/>
    </source>
</evidence>
<comment type="caution">
    <text evidence="1">The sequence shown here is derived from an EMBL/GenBank/DDBJ whole genome shotgun (WGS) entry which is preliminary data.</text>
</comment>
<accession>A0A0V0YS67</accession>
<proteinExistence type="predicted"/>